<evidence type="ECO:0000256" key="1">
    <source>
        <dbReference type="ARBA" id="ARBA00004383"/>
    </source>
</evidence>
<keyword evidence="6" id="KW-0812">Transmembrane</keyword>
<comment type="subcellular location">
    <subcellularLocation>
        <location evidence="1">Cell inner membrane</location>
        <topology evidence="1">Single-pass membrane protein</topology>
        <orientation evidence="1">Periplasmic side</orientation>
    </subcellularLocation>
</comment>
<evidence type="ECO:0000256" key="5">
    <source>
        <dbReference type="ARBA" id="ARBA00022519"/>
    </source>
</evidence>
<keyword evidence="5" id="KW-0997">Cell inner membrane</keyword>
<dbReference type="PANTHER" id="PTHR33446:SF2">
    <property type="entry name" value="PROTEIN TONB"/>
    <property type="match status" value="1"/>
</dbReference>
<protein>
    <recommendedName>
        <fullName evidence="11">TonB C-terminal domain-containing protein</fullName>
    </recommendedName>
</protein>
<dbReference type="PANTHER" id="PTHR33446">
    <property type="entry name" value="PROTEIN TONB-RELATED"/>
    <property type="match status" value="1"/>
</dbReference>
<comment type="similarity">
    <text evidence="2">Belongs to the TonB family.</text>
</comment>
<evidence type="ECO:0000256" key="2">
    <source>
        <dbReference type="ARBA" id="ARBA00006555"/>
    </source>
</evidence>
<feature type="signal peptide" evidence="10">
    <location>
        <begin position="1"/>
        <end position="21"/>
    </location>
</feature>
<evidence type="ECO:0000256" key="8">
    <source>
        <dbReference type="ARBA" id="ARBA00022989"/>
    </source>
</evidence>
<dbReference type="NCBIfam" id="TIGR01352">
    <property type="entry name" value="tonB_Cterm"/>
    <property type="match status" value="1"/>
</dbReference>
<dbReference type="InterPro" id="IPR051045">
    <property type="entry name" value="TonB-dependent_transducer"/>
</dbReference>
<keyword evidence="9" id="KW-0472">Membrane</keyword>
<dbReference type="InterPro" id="IPR037682">
    <property type="entry name" value="TonB_C"/>
</dbReference>
<sequence>MSKTLIFILFISFLIGSTAFAQPHFTKGDLQSFLSSEMRYPAYAKQHCIEGTVSISFKLDAEGTLRDVKVKKGLGIDLDDEAIRLIQLTKGKWELDKNYDSTQELIVPIKFELQNYGCQLVPQATKQQAIMQYQARQGLENLVLAYYADKNLGKADPTKEAEILNLKAELGFDQEFVNAQLAQANGLLKNGKTEEACKILHFIKNIGFADADALIAANCK</sequence>
<evidence type="ECO:0000256" key="3">
    <source>
        <dbReference type="ARBA" id="ARBA00022448"/>
    </source>
</evidence>
<evidence type="ECO:0000256" key="10">
    <source>
        <dbReference type="SAM" id="SignalP"/>
    </source>
</evidence>
<feature type="chain" id="PRO_5019570961" description="TonB C-terminal domain-containing protein" evidence="10">
    <location>
        <begin position="22"/>
        <end position="220"/>
    </location>
</feature>
<dbReference type="Gene3D" id="3.30.1150.10">
    <property type="match status" value="1"/>
</dbReference>
<dbReference type="SUPFAM" id="SSF74653">
    <property type="entry name" value="TolA/TonB C-terminal domain"/>
    <property type="match status" value="1"/>
</dbReference>
<dbReference type="GO" id="GO:0098797">
    <property type="term" value="C:plasma membrane protein complex"/>
    <property type="evidence" value="ECO:0007669"/>
    <property type="project" value="TreeGrafter"/>
</dbReference>
<keyword evidence="7" id="KW-0653">Protein transport</keyword>
<dbReference type="Pfam" id="PF03544">
    <property type="entry name" value="TonB_C"/>
    <property type="match status" value="1"/>
</dbReference>
<dbReference type="GO" id="GO:0015031">
    <property type="term" value="P:protein transport"/>
    <property type="evidence" value="ECO:0007669"/>
    <property type="project" value="UniProtKB-KW"/>
</dbReference>
<dbReference type="RefSeq" id="WP_182995278.1">
    <property type="nucleotide sequence ID" value="NZ_MBTA01000001.1"/>
</dbReference>
<dbReference type="InterPro" id="IPR006260">
    <property type="entry name" value="TonB/TolA_C"/>
</dbReference>
<evidence type="ECO:0000313" key="13">
    <source>
        <dbReference type="Proteomes" id="UP000283433"/>
    </source>
</evidence>
<feature type="domain" description="TonB C-terminal" evidence="11">
    <location>
        <begin position="25"/>
        <end position="120"/>
    </location>
</feature>
<dbReference type="EMBL" id="MBTA01000001">
    <property type="protein sequence ID" value="RKD20374.1"/>
    <property type="molecule type" value="Genomic_DNA"/>
</dbReference>
<keyword evidence="3" id="KW-0813">Transport</keyword>
<keyword evidence="13" id="KW-1185">Reference proteome</keyword>
<dbReference type="AlphaFoldDB" id="A0A419SC22"/>
<evidence type="ECO:0000259" key="11">
    <source>
        <dbReference type="PROSITE" id="PS52015"/>
    </source>
</evidence>
<dbReference type="Proteomes" id="UP000283433">
    <property type="component" value="Unassembled WGS sequence"/>
</dbReference>
<gene>
    <name evidence="12" type="ORF">BCY91_01785</name>
</gene>
<evidence type="ECO:0000256" key="7">
    <source>
        <dbReference type="ARBA" id="ARBA00022927"/>
    </source>
</evidence>
<comment type="caution">
    <text evidence="12">The sequence shown here is derived from an EMBL/GenBank/DDBJ whole genome shotgun (WGS) entry which is preliminary data.</text>
</comment>
<keyword evidence="10" id="KW-0732">Signal</keyword>
<dbReference type="GO" id="GO:0055085">
    <property type="term" value="P:transmembrane transport"/>
    <property type="evidence" value="ECO:0007669"/>
    <property type="project" value="InterPro"/>
</dbReference>
<reference evidence="12 13" key="1">
    <citation type="submission" date="2016-07" db="EMBL/GenBank/DDBJ databases">
        <title>Genome of Pelobium manganitolerans.</title>
        <authorList>
            <person name="Wu S."/>
            <person name="Wang G."/>
        </authorList>
    </citation>
    <scope>NUCLEOTIDE SEQUENCE [LARGE SCALE GENOMIC DNA]</scope>
    <source>
        <strain evidence="12 13">YS-25</strain>
    </source>
</reference>
<evidence type="ECO:0000256" key="4">
    <source>
        <dbReference type="ARBA" id="ARBA00022475"/>
    </source>
</evidence>
<name>A0A419SC22_9SPHI</name>
<evidence type="ECO:0000256" key="6">
    <source>
        <dbReference type="ARBA" id="ARBA00022692"/>
    </source>
</evidence>
<keyword evidence="8" id="KW-1133">Transmembrane helix</keyword>
<dbReference type="GO" id="GO:0031992">
    <property type="term" value="F:energy transducer activity"/>
    <property type="evidence" value="ECO:0007669"/>
    <property type="project" value="TreeGrafter"/>
</dbReference>
<evidence type="ECO:0000313" key="12">
    <source>
        <dbReference type="EMBL" id="RKD20374.1"/>
    </source>
</evidence>
<organism evidence="12 13">
    <name type="scientific">Pelobium manganitolerans</name>
    <dbReference type="NCBI Taxonomy" id="1842495"/>
    <lineage>
        <taxon>Bacteria</taxon>
        <taxon>Pseudomonadati</taxon>
        <taxon>Bacteroidota</taxon>
        <taxon>Sphingobacteriia</taxon>
        <taxon>Sphingobacteriales</taxon>
        <taxon>Sphingobacteriaceae</taxon>
        <taxon>Pelobium</taxon>
    </lineage>
</organism>
<keyword evidence="4" id="KW-1003">Cell membrane</keyword>
<accession>A0A419SC22</accession>
<proteinExistence type="inferred from homology"/>
<dbReference type="PROSITE" id="PS52015">
    <property type="entry name" value="TONB_CTD"/>
    <property type="match status" value="1"/>
</dbReference>
<evidence type="ECO:0000256" key="9">
    <source>
        <dbReference type="ARBA" id="ARBA00023136"/>
    </source>
</evidence>